<evidence type="ECO:0000313" key="1">
    <source>
        <dbReference type="EMBL" id="GBP21267.1"/>
    </source>
</evidence>
<evidence type="ECO:0000313" key="2">
    <source>
        <dbReference type="Proteomes" id="UP000299102"/>
    </source>
</evidence>
<name>A0A4C1U574_EUMVA</name>
<organism evidence="1 2">
    <name type="scientific">Eumeta variegata</name>
    <name type="common">Bagworm moth</name>
    <name type="synonym">Eumeta japonica</name>
    <dbReference type="NCBI Taxonomy" id="151549"/>
    <lineage>
        <taxon>Eukaryota</taxon>
        <taxon>Metazoa</taxon>
        <taxon>Ecdysozoa</taxon>
        <taxon>Arthropoda</taxon>
        <taxon>Hexapoda</taxon>
        <taxon>Insecta</taxon>
        <taxon>Pterygota</taxon>
        <taxon>Neoptera</taxon>
        <taxon>Endopterygota</taxon>
        <taxon>Lepidoptera</taxon>
        <taxon>Glossata</taxon>
        <taxon>Ditrysia</taxon>
        <taxon>Tineoidea</taxon>
        <taxon>Psychidae</taxon>
        <taxon>Oiketicinae</taxon>
        <taxon>Eumeta</taxon>
    </lineage>
</organism>
<accession>A0A4C1U574</accession>
<dbReference type="EMBL" id="BGZK01000127">
    <property type="protein sequence ID" value="GBP21267.1"/>
    <property type="molecule type" value="Genomic_DNA"/>
</dbReference>
<dbReference type="AlphaFoldDB" id="A0A4C1U574"/>
<comment type="caution">
    <text evidence="1">The sequence shown here is derived from an EMBL/GenBank/DDBJ whole genome shotgun (WGS) entry which is preliminary data.</text>
</comment>
<keyword evidence="2" id="KW-1185">Reference proteome</keyword>
<gene>
    <name evidence="1" type="ORF">EVAR_11662_1</name>
</gene>
<sequence length="110" mass="12942">MENEAGPSRPKRPHQLVLGTEIEDLLLEEDDTDDDFIYNDEEESSSDDDDDDDITVNRRLFSYQHIVVFHLYVKSSRLRIKILKKLVHHLRLQTNSFPFTHVSEKLFDGI</sequence>
<reference evidence="1 2" key="1">
    <citation type="journal article" date="2019" name="Commun. Biol.">
        <title>The bagworm genome reveals a unique fibroin gene that provides high tensile strength.</title>
        <authorList>
            <person name="Kono N."/>
            <person name="Nakamura H."/>
            <person name="Ohtoshi R."/>
            <person name="Tomita M."/>
            <person name="Numata K."/>
            <person name="Arakawa K."/>
        </authorList>
    </citation>
    <scope>NUCLEOTIDE SEQUENCE [LARGE SCALE GENOMIC DNA]</scope>
</reference>
<dbReference type="Proteomes" id="UP000299102">
    <property type="component" value="Unassembled WGS sequence"/>
</dbReference>
<protein>
    <submittedName>
        <fullName evidence="1">Uncharacterized protein</fullName>
    </submittedName>
</protein>
<proteinExistence type="predicted"/>